<dbReference type="SUPFAM" id="SSF53474">
    <property type="entry name" value="alpha/beta-Hydrolases"/>
    <property type="match status" value="1"/>
</dbReference>
<dbReference type="EC" id="3.5.1.9" evidence="3"/>
<dbReference type="Proteomes" id="UP001239215">
    <property type="component" value="Unassembled WGS sequence"/>
</dbReference>
<name>A0AAJ1U404_9ACTN</name>
<proteinExistence type="predicted"/>
<dbReference type="GO" id="GO:0004061">
    <property type="term" value="F:arylformamidase activity"/>
    <property type="evidence" value="ECO:0007669"/>
    <property type="project" value="UniProtKB-EC"/>
</dbReference>
<reference evidence="3" key="1">
    <citation type="submission" date="2023-07" db="EMBL/GenBank/DDBJ databases">
        <title>Functional and genomic diversity of the sorghum phyllosphere microbiome.</title>
        <authorList>
            <person name="Shade A."/>
        </authorList>
    </citation>
    <scope>NUCLEOTIDE SEQUENCE</scope>
    <source>
        <strain evidence="3">SORGH_AS_1067</strain>
    </source>
</reference>
<dbReference type="PANTHER" id="PTHR48081">
    <property type="entry name" value="AB HYDROLASE SUPERFAMILY PROTEIN C4A8.06C"/>
    <property type="match status" value="1"/>
</dbReference>
<evidence type="ECO:0000256" key="1">
    <source>
        <dbReference type="ARBA" id="ARBA00022801"/>
    </source>
</evidence>
<dbReference type="Gene3D" id="3.40.50.1820">
    <property type="entry name" value="alpha/beta hydrolase"/>
    <property type="match status" value="1"/>
</dbReference>
<organism evidence="3 4">
    <name type="scientific">Nocardioides zeae</name>
    <dbReference type="NCBI Taxonomy" id="1457234"/>
    <lineage>
        <taxon>Bacteria</taxon>
        <taxon>Bacillati</taxon>
        <taxon>Actinomycetota</taxon>
        <taxon>Actinomycetes</taxon>
        <taxon>Propionibacteriales</taxon>
        <taxon>Nocardioidaceae</taxon>
        <taxon>Nocardioides</taxon>
    </lineage>
</organism>
<comment type="caution">
    <text evidence="3">The sequence shown here is derived from an EMBL/GenBank/DDBJ whole genome shotgun (WGS) entry which is preliminary data.</text>
</comment>
<dbReference type="AlphaFoldDB" id="A0AAJ1U404"/>
<evidence type="ECO:0000259" key="2">
    <source>
        <dbReference type="Pfam" id="PF20434"/>
    </source>
</evidence>
<dbReference type="InterPro" id="IPR029058">
    <property type="entry name" value="AB_hydrolase_fold"/>
</dbReference>
<gene>
    <name evidence="3" type="ORF">QE405_002719</name>
</gene>
<dbReference type="InterPro" id="IPR019826">
    <property type="entry name" value="Carboxylesterase_B_AS"/>
</dbReference>
<dbReference type="InterPro" id="IPR049492">
    <property type="entry name" value="BD-FAE-like_dom"/>
</dbReference>
<feature type="domain" description="BD-FAE-like" evidence="2">
    <location>
        <begin position="58"/>
        <end position="158"/>
    </location>
</feature>
<evidence type="ECO:0000313" key="3">
    <source>
        <dbReference type="EMBL" id="MDQ1105435.1"/>
    </source>
</evidence>
<dbReference type="Pfam" id="PF20434">
    <property type="entry name" value="BD-FAE"/>
    <property type="match status" value="1"/>
</dbReference>
<evidence type="ECO:0000313" key="4">
    <source>
        <dbReference type="Proteomes" id="UP001239215"/>
    </source>
</evidence>
<dbReference type="PROSITE" id="PS00122">
    <property type="entry name" value="CARBOXYLESTERASE_B_1"/>
    <property type="match status" value="1"/>
</dbReference>
<keyword evidence="1 3" id="KW-0378">Hydrolase</keyword>
<protein>
    <submittedName>
        <fullName evidence="3">Arylformamidase</fullName>
        <ecNumber evidence="3">3.5.1.9</ecNumber>
    </submittedName>
</protein>
<dbReference type="InterPro" id="IPR050300">
    <property type="entry name" value="GDXG_lipolytic_enzyme"/>
</dbReference>
<dbReference type="PANTHER" id="PTHR48081:SF33">
    <property type="entry name" value="KYNURENINE FORMAMIDASE"/>
    <property type="match status" value="1"/>
</dbReference>
<sequence>MMLGEPAVDPYLDVQYNARASVTDFEARMRLYRRLSDEAYAAVPHVEAWYGEGDGELLDVFVQPARSAAPVFVFIHGGYWRALSKEDSAFVSPMLHAAGAVVVTLDYALAPAVSLSHIVDQVRRAIAWIHRNIDHFGGDPQRIVVSGSSAGGHLTGMVLAAGWHTEYGVRAEAIIGALPLSGLFDVRPLLHTHINGWMGLDLAAATENSPSLHLPERATTPIVACYGALETAEFAAQTRGFVDAWAGRGGPATLHAVRDRDHFSVVIELTDADSLVGRAALHLLGLGPHARH</sequence>
<accession>A0AAJ1U404</accession>
<dbReference type="EMBL" id="JAUTAN010000001">
    <property type="protein sequence ID" value="MDQ1105435.1"/>
    <property type="molecule type" value="Genomic_DNA"/>
</dbReference>